<protein>
    <submittedName>
        <fullName evidence="5">Chromo' (CHRromatin Organization MOdifier) domain protein</fullName>
    </submittedName>
</protein>
<feature type="compositionally biased region" description="Acidic residues" evidence="3">
    <location>
        <begin position="19"/>
        <end position="30"/>
    </location>
</feature>
<feature type="domain" description="Chromo" evidence="4">
    <location>
        <begin position="35"/>
        <end position="93"/>
    </location>
</feature>
<feature type="region of interest" description="Disordered" evidence="3">
    <location>
        <begin position="1"/>
        <end position="30"/>
    </location>
</feature>
<feature type="region of interest" description="Disordered" evidence="3">
    <location>
        <begin position="144"/>
        <end position="354"/>
    </location>
</feature>
<dbReference type="InterPro" id="IPR051219">
    <property type="entry name" value="Heterochromatin_chromo-domain"/>
</dbReference>
<dbReference type="Pfam" id="PF00385">
    <property type="entry name" value="Chromo"/>
    <property type="match status" value="1"/>
</dbReference>
<feature type="compositionally biased region" description="Polar residues" evidence="3">
    <location>
        <begin position="177"/>
        <end position="192"/>
    </location>
</feature>
<feature type="compositionally biased region" description="Polar residues" evidence="3">
    <location>
        <begin position="301"/>
        <end position="324"/>
    </location>
</feature>
<feature type="compositionally biased region" description="Low complexity" evidence="3">
    <location>
        <begin position="251"/>
        <end position="267"/>
    </location>
</feature>
<comment type="subcellular location">
    <subcellularLocation>
        <location evidence="1">Nucleus</location>
    </subcellularLocation>
</comment>
<accession>W2TQL6</accession>
<evidence type="ECO:0000313" key="6">
    <source>
        <dbReference type="Proteomes" id="UP000053676"/>
    </source>
</evidence>
<sequence>MGKKNKSRSARRTGSPVGNDEEQSSEEYEVTEEVYEVECVVGHRMRRGGMEYKVRWRGWSEQFDEWLHHSKMDCPDAIKEYWSNLNHTKSEAKNSAEKEGAKKRERPSSRASSSTSVLFSTLRIHLHLSNEVVLRIPTMKATRPNCESTSLEIPVREATTNSLHVSSSSKKEEENTVKSNIATTEATQQHQASGLEDSASDGDSSPAIPSTSFAVDSHESPSVPVSSSPHSGFSFSVATTSSATDDRAPQTTSVTSSVPSVPPLLIRKIPRPPAIPKRKITPSLPNTSTSATTPSSSGTTFEANSPSVSKTSEDSSSMQLNSQTVEKEEVPSSSDMHTNSSTPGTSDRAAEPPINKKQFVRQHGFERGLTVERIHGFIGRADKTFAVVQFKNCDIVEILATQILQHYEPLALVRGFEEHHIRCRRNEVLASPTKSSEG</sequence>
<feature type="compositionally biased region" description="Polar residues" evidence="3">
    <location>
        <begin position="158"/>
        <end position="168"/>
    </location>
</feature>
<dbReference type="KEGG" id="nai:NECAME_07122"/>
<feature type="compositionally biased region" description="Polar residues" evidence="3">
    <location>
        <begin position="331"/>
        <end position="345"/>
    </location>
</feature>
<dbReference type="EMBL" id="KI658055">
    <property type="protein sequence ID" value="ETN83969.1"/>
    <property type="molecule type" value="Genomic_DNA"/>
</dbReference>
<keyword evidence="2" id="KW-0539">Nucleus</keyword>
<feature type="region of interest" description="Disordered" evidence="3">
    <location>
        <begin position="89"/>
        <end position="114"/>
    </location>
</feature>
<dbReference type="CDD" id="cd00024">
    <property type="entry name" value="CD_CSD"/>
    <property type="match status" value="1"/>
</dbReference>
<gene>
    <name evidence="5" type="ORF">NECAME_07122</name>
</gene>
<evidence type="ECO:0000256" key="1">
    <source>
        <dbReference type="ARBA" id="ARBA00004123"/>
    </source>
</evidence>
<keyword evidence="6" id="KW-1185">Reference proteome</keyword>
<name>W2TQL6_NECAM</name>
<evidence type="ECO:0000313" key="5">
    <source>
        <dbReference type="EMBL" id="ETN83969.1"/>
    </source>
</evidence>
<organism evidence="5 6">
    <name type="scientific">Necator americanus</name>
    <name type="common">Human hookworm</name>
    <dbReference type="NCBI Taxonomy" id="51031"/>
    <lineage>
        <taxon>Eukaryota</taxon>
        <taxon>Metazoa</taxon>
        <taxon>Ecdysozoa</taxon>
        <taxon>Nematoda</taxon>
        <taxon>Chromadorea</taxon>
        <taxon>Rhabditida</taxon>
        <taxon>Rhabditina</taxon>
        <taxon>Rhabditomorpha</taxon>
        <taxon>Strongyloidea</taxon>
        <taxon>Ancylostomatidae</taxon>
        <taxon>Bunostominae</taxon>
        <taxon>Necator</taxon>
    </lineage>
</organism>
<dbReference type="GO" id="GO:0005634">
    <property type="term" value="C:nucleus"/>
    <property type="evidence" value="ECO:0007669"/>
    <property type="project" value="UniProtKB-SubCell"/>
</dbReference>
<feature type="compositionally biased region" description="Low complexity" evidence="3">
    <location>
        <begin position="220"/>
        <end position="243"/>
    </location>
</feature>
<dbReference type="InterPro" id="IPR000953">
    <property type="entry name" value="Chromo/chromo_shadow_dom"/>
</dbReference>
<dbReference type="PROSITE" id="PS50013">
    <property type="entry name" value="CHROMO_2"/>
    <property type="match status" value="1"/>
</dbReference>
<evidence type="ECO:0000256" key="3">
    <source>
        <dbReference type="SAM" id="MobiDB-lite"/>
    </source>
</evidence>
<dbReference type="Proteomes" id="UP000053676">
    <property type="component" value="Unassembled WGS sequence"/>
</dbReference>
<feature type="compositionally biased region" description="Low complexity" evidence="3">
    <location>
        <begin position="281"/>
        <end position="300"/>
    </location>
</feature>
<dbReference type="InterPro" id="IPR023780">
    <property type="entry name" value="Chromo_domain"/>
</dbReference>
<dbReference type="SUPFAM" id="SSF54160">
    <property type="entry name" value="Chromo domain-like"/>
    <property type="match status" value="2"/>
</dbReference>
<dbReference type="STRING" id="51031.W2TQL6"/>
<dbReference type="PANTHER" id="PTHR22812">
    <property type="entry name" value="CHROMOBOX PROTEIN"/>
    <property type="match status" value="1"/>
</dbReference>
<dbReference type="Gene3D" id="2.40.50.40">
    <property type="match status" value="1"/>
</dbReference>
<feature type="compositionally biased region" description="Basic residues" evidence="3">
    <location>
        <begin position="1"/>
        <end position="11"/>
    </location>
</feature>
<dbReference type="InterPro" id="IPR016197">
    <property type="entry name" value="Chromo-like_dom_sf"/>
</dbReference>
<dbReference type="AlphaFoldDB" id="W2TQL6"/>
<dbReference type="SMART" id="SM00298">
    <property type="entry name" value="CHROMO"/>
    <property type="match status" value="1"/>
</dbReference>
<dbReference type="OrthoDB" id="5376140at2759"/>
<feature type="compositionally biased region" description="Polar residues" evidence="3">
    <location>
        <begin position="201"/>
        <end position="214"/>
    </location>
</feature>
<reference evidence="6" key="1">
    <citation type="journal article" date="2014" name="Nat. Genet.">
        <title>Genome of the human hookworm Necator americanus.</title>
        <authorList>
            <person name="Tang Y.T."/>
            <person name="Gao X."/>
            <person name="Rosa B.A."/>
            <person name="Abubucker S."/>
            <person name="Hallsworth-Pepin K."/>
            <person name="Martin J."/>
            <person name="Tyagi R."/>
            <person name="Heizer E."/>
            <person name="Zhang X."/>
            <person name="Bhonagiri-Palsikar V."/>
            <person name="Minx P."/>
            <person name="Warren W.C."/>
            <person name="Wang Q."/>
            <person name="Zhan B."/>
            <person name="Hotez P.J."/>
            <person name="Sternberg P.W."/>
            <person name="Dougall A."/>
            <person name="Gaze S.T."/>
            <person name="Mulvenna J."/>
            <person name="Sotillo J."/>
            <person name="Ranganathan S."/>
            <person name="Rabelo E.M."/>
            <person name="Wilson R.K."/>
            <person name="Felgner P.L."/>
            <person name="Bethony J."/>
            <person name="Hawdon J.M."/>
            <person name="Gasser R.B."/>
            <person name="Loukas A."/>
            <person name="Mitreva M."/>
        </authorList>
    </citation>
    <scope>NUCLEOTIDE SEQUENCE [LARGE SCALE GENOMIC DNA]</scope>
</reference>
<proteinExistence type="predicted"/>
<evidence type="ECO:0000259" key="4">
    <source>
        <dbReference type="PROSITE" id="PS50013"/>
    </source>
</evidence>
<evidence type="ECO:0000256" key="2">
    <source>
        <dbReference type="ARBA" id="ARBA00023242"/>
    </source>
</evidence>
<feature type="compositionally biased region" description="Basic and acidic residues" evidence="3">
    <location>
        <begin position="89"/>
        <end position="108"/>
    </location>
</feature>